<reference evidence="1 2" key="1">
    <citation type="submission" date="2013-04" db="EMBL/GenBank/DDBJ databases">
        <title>Shimia sp. 22II-S11-Z10 Genome Sequencing.</title>
        <authorList>
            <person name="Lai Q."/>
            <person name="Li G."/>
            <person name="Shao Z."/>
        </authorList>
    </citation>
    <scope>NUCLEOTIDE SEQUENCE [LARGE SCALE GENOMIC DNA]</scope>
    <source>
        <strain evidence="2">22II-S11-Z10</strain>
    </source>
</reference>
<evidence type="ECO:0000313" key="1">
    <source>
        <dbReference type="EMBL" id="KCV82171.1"/>
    </source>
</evidence>
<keyword evidence="2" id="KW-1185">Reference proteome</keyword>
<comment type="caution">
    <text evidence="1">The sequence shown here is derived from an EMBL/GenBank/DDBJ whole genome shotgun (WGS) entry which is preliminary data.</text>
</comment>
<gene>
    <name evidence="1" type="ORF">ATO10_07272</name>
</gene>
<protein>
    <submittedName>
        <fullName evidence="1">Uncharacterized protein</fullName>
    </submittedName>
</protein>
<sequence length="151" mass="17952">MEQQSMPERENLQFTPDPAHLYWQPKDDFSPYSLEACCYTAGDMLFLNEGIGTQYNFYLMEFFSETKKLLVSNRANDQFRGRVGMQLSGHIMQLERAKHIVWLEDTYSGVFMKTTWCEFLEDFSKFQSRLRAKMERCFPRMSSSPEFKILF</sequence>
<evidence type="ECO:0000313" key="2">
    <source>
        <dbReference type="Proteomes" id="UP000024836"/>
    </source>
</evidence>
<organism evidence="1 2">
    <name type="scientific">Actibacterium atlanticum</name>
    <dbReference type="NCBI Taxonomy" id="1461693"/>
    <lineage>
        <taxon>Bacteria</taxon>
        <taxon>Pseudomonadati</taxon>
        <taxon>Pseudomonadota</taxon>
        <taxon>Alphaproteobacteria</taxon>
        <taxon>Rhodobacterales</taxon>
        <taxon>Roseobacteraceae</taxon>
        <taxon>Actibacterium</taxon>
    </lineage>
</organism>
<accession>A0A058ZN02</accession>
<dbReference type="STRING" id="1461693.ATO10_07272"/>
<dbReference type="EMBL" id="AQQY01000004">
    <property type="protein sequence ID" value="KCV82171.1"/>
    <property type="molecule type" value="Genomic_DNA"/>
</dbReference>
<proteinExistence type="predicted"/>
<dbReference type="Proteomes" id="UP000024836">
    <property type="component" value="Unassembled WGS sequence"/>
</dbReference>
<dbReference type="AlphaFoldDB" id="A0A058ZN02"/>
<name>A0A058ZN02_9RHOB</name>